<name>V4CB99_LOTGI</name>
<dbReference type="KEGG" id="lgi:LOTGIDRAFT_173861"/>
<protein>
    <recommendedName>
        <fullName evidence="6">VWFA domain-containing protein</fullName>
    </recommendedName>
</protein>
<keyword evidence="1" id="KW-0732">Signal</keyword>
<feature type="chain" id="PRO_5004717362" description="VWFA domain-containing protein" evidence="1">
    <location>
        <begin position="21"/>
        <end position="829"/>
    </location>
</feature>
<proteinExistence type="predicted"/>
<dbReference type="AlphaFoldDB" id="V4CB99"/>
<dbReference type="Proteomes" id="UP000030746">
    <property type="component" value="Unassembled WGS sequence"/>
</dbReference>
<feature type="signal peptide" evidence="1">
    <location>
        <begin position="1"/>
        <end position="20"/>
    </location>
</feature>
<dbReference type="Gene3D" id="3.40.50.410">
    <property type="entry name" value="von Willebrand factor, type A domain"/>
    <property type="match status" value="1"/>
</dbReference>
<organism evidence="4 5">
    <name type="scientific">Lottia gigantea</name>
    <name type="common">Giant owl limpet</name>
    <dbReference type="NCBI Taxonomy" id="225164"/>
    <lineage>
        <taxon>Eukaryota</taxon>
        <taxon>Metazoa</taxon>
        <taxon>Spiralia</taxon>
        <taxon>Lophotrochozoa</taxon>
        <taxon>Mollusca</taxon>
        <taxon>Gastropoda</taxon>
        <taxon>Patellogastropoda</taxon>
        <taxon>Lottioidea</taxon>
        <taxon>Lottiidae</taxon>
        <taxon>Lottia</taxon>
    </lineage>
</organism>
<dbReference type="Pfam" id="PF08487">
    <property type="entry name" value="VIT"/>
    <property type="match status" value="1"/>
</dbReference>
<dbReference type="RefSeq" id="XP_009050186.1">
    <property type="nucleotide sequence ID" value="XM_009051938.1"/>
</dbReference>
<dbReference type="InterPro" id="IPR002035">
    <property type="entry name" value="VWF_A"/>
</dbReference>
<reference evidence="4 5" key="1">
    <citation type="journal article" date="2013" name="Nature">
        <title>Insights into bilaterian evolution from three spiralian genomes.</title>
        <authorList>
            <person name="Simakov O."/>
            <person name="Marletaz F."/>
            <person name="Cho S.J."/>
            <person name="Edsinger-Gonzales E."/>
            <person name="Havlak P."/>
            <person name="Hellsten U."/>
            <person name="Kuo D.H."/>
            <person name="Larsson T."/>
            <person name="Lv J."/>
            <person name="Arendt D."/>
            <person name="Savage R."/>
            <person name="Osoegawa K."/>
            <person name="de Jong P."/>
            <person name="Grimwood J."/>
            <person name="Chapman J.A."/>
            <person name="Shapiro H."/>
            <person name="Aerts A."/>
            <person name="Otillar R.P."/>
            <person name="Terry A.Y."/>
            <person name="Boore J.L."/>
            <person name="Grigoriev I.V."/>
            <person name="Lindberg D.R."/>
            <person name="Seaver E.C."/>
            <person name="Weisblat D.A."/>
            <person name="Putnam N.H."/>
            <person name="Rokhsar D.S."/>
        </authorList>
    </citation>
    <scope>NUCLEOTIDE SEQUENCE [LARGE SCALE GENOMIC DNA]</scope>
</reference>
<evidence type="ECO:0000313" key="4">
    <source>
        <dbReference type="EMBL" id="ESO99119.1"/>
    </source>
</evidence>
<dbReference type="PROSITE" id="PS50234">
    <property type="entry name" value="VWFA"/>
    <property type="match status" value="1"/>
</dbReference>
<dbReference type="STRING" id="225164.V4CB99"/>
<feature type="domain" description="VWFA" evidence="2">
    <location>
        <begin position="262"/>
        <end position="440"/>
    </location>
</feature>
<dbReference type="InterPro" id="IPR050934">
    <property type="entry name" value="ITIH"/>
</dbReference>
<dbReference type="PROSITE" id="PS51468">
    <property type="entry name" value="VIT"/>
    <property type="match status" value="1"/>
</dbReference>
<evidence type="ECO:0008006" key="6">
    <source>
        <dbReference type="Google" id="ProtNLM"/>
    </source>
</evidence>
<feature type="domain" description="VIT" evidence="3">
    <location>
        <begin position="13"/>
        <end position="142"/>
    </location>
</feature>
<dbReference type="GeneID" id="20242557"/>
<dbReference type="OMA" id="LLVIRHM"/>
<dbReference type="HOGENOM" id="CLU_008101_0_0_1"/>
<keyword evidence="5" id="KW-1185">Reference proteome</keyword>
<dbReference type="SMART" id="SM00609">
    <property type="entry name" value="VIT"/>
    <property type="match status" value="1"/>
</dbReference>
<dbReference type="PANTHER" id="PTHR10338">
    <property type="entry name" value="INTER-ALPHA-TRYPSIN INHIBITOR HEAVY CHAIN FAMILY MEMBER"/>
    <property type="match status" value="1"/>
</dbReference>
<evidence type="ECO:0000259" key="2">
    <source>
        <dbReference type="PROSITE" id="PS50234"/>
    </source>
</evidence>
<dbReference type="PANTHER" id="PTHR10338:SF108">
    <property type="entry name" value="INTER-ALPHA-TRYPSIN INHIBITOR HEAVY CHAIN H4-LIKE PROTEIN"/>
    <property type="match status" value="1"/>
</dbReference>
<dbReference type="InterPro" id="IPR013694">
    <property type="entry name" value="VIT"/>
</dbReference>
<evidence type="ECO:0000259" key="3">
    <source>
        <dbReference type="PROSITE" id="PS51468"/>
    </source>
</evidence>
<dbReference type="EMBL" id="KB201131">
    <property type="protein sequence ID" value="ESO99119.1"/>
    <property type="molecule type" value="Genomic_DNA"/>
</dbReference>
<evidence type="ECO:0000313" key="5">
    <source>
        <dbReference type="Proteomes" id="UP000030746"/>
    </source>
</evidence>
<dbReference type="SUPFAM" id="SSF53300">
    <property type="entry name" value="vWA-like"/>
    <property type="match status" value="1"/>
</dbReference>
<dbReference type="CTD" id="20242557"/>
<dbReference type="InterPro" id="IPR036465">
    <property type="entry name" value="vWFA_dom_sf"/>
</dbReference>
<dbReference type="SMART" id="SM00327">
    <property type="entry name" value="VWA"/>
    <property type="match status" value="1"/>
</dbReference>
<accession>V4CB99</accession>
<gene>
    <name evidence="4" type="ORF">LOTGIDRAFT_173861</name>
</gene>
<sequence length="829" mass="94638">MDSLISILLYLCCTLSIGVANQNTKGPIITSYHVTTEVFYRFAMTQVSNQIFYNSTATDFIVFNLTIPDRAMITNFTMKVNQTYFSGFVTTRDVEKQMSLSSSVQDHKYGRLISNPTNSNRFIVREHVQGLTRVTFNVTYMELLQRRDGQFTSPIYITPNHPVRNIYVRTVIKEPRRVIKAYLLSNDHCFQDGRHDIVVNAEKSTILEFSQKFTKKTSQDVKGVMTLQYFLGSFLDAGDILMSRDYYIHYFSPKISKPVPKDVLFLLDISGSMANNNKLNQLKKAMSTILKTIKSFDRFNIMLFSEHISLYKRTAFVSGSKIGNAIKYINALKPAGDTDISKAILGGIEYINEYSKNSNKSFIFFLTDGHSTSGISDTRRILELTRATNKYDVPIFTIAFGKDADWHLTRSLAAENFGISRRILDGSSASAKIIDFYNEISPSVMSAIQFRYYLNGLHQVNYNLIRQNLRNYYRGSELVVTGRLQTAQRISNYKYLESRVDGLRRSGNISLTKSSPQYNGNYDGMIDRIWSYLMIENLIRQHQLALDSTERKRINTRLQRMASKYNVVTPITVMLADASTDGYYGENINSLNSVNPLELHNADPIVLKSERKSLKPPSRFISEGGRDPHFVIQSPHVEYPVCFNILGSNNDIIQLLRDPEINLRINIQIHKDPQTSAMFITEVGVATDKTFHWNISKIKVYQEASVEIIGGRRVNIEFKNGMMVHISNNPRHNGHYFNIGISREEKLSPATTGLLGMFIHHLNSRKPDNRRPNTRILTTSLNGYALESKAKLVERIHPLTEENITCWALPTNGEIMKTTSVFKVKKIFK</sequence>
<evidence type="ECO:0000256" key="1">
    <source>
        <dbReference type="SAM" id="SignalP"/>
    </source>
</evidence>
<dbReference type="OrthoDB" id="299997at2759"/>
<dbReference type="Pfam" id="PF00092">
    <property type="entry name" value="VWA"/>
    <property type="match status" value="1"/>
</dbReference>